<feature type="chain" id="PRO_5047441136" description="Copper chaperone PCu(A)C" evidence="1">
    <location>
        <begin position="39"/>
        <end position="173"/>
    </location>
</feature>
<dbReference type="Pfam" id="PF04314">
    <property type="entry name" value="PCuAC"/>
    <property type="match status" value="1"/>
</dbReference>
<dbReference type="Gene3D" id="2.60.40.1890">
    <property type="entry name" value="PCu(A)C copper chaperone"/>
    <property type="match status" value="1"/>
</dbReference>
<keyword evidence="1" id="KW-0732">Signal</keyword>
<dbReference type="PANTHER" id="PTHR36302">
    <property type="entry name" value="BLR7088 PROTEIN"/>
    <property type="match status" value="1"/>
</dbReference>
<dbReference type="InterPro" id="IPR058248">
    <property type="entry name" value="Lxx211020-like"/>
</dbReference>
<dbReference type="InterPro" id="IPR036182">
    <property type="entry name" value="PCuAC_sf"/>
</dbReference>
<feature type="signal peptide" evidence="1">
    <location>
        <begin position="1"/>
        <end position="38"/>
    </location>
</feature>
<reference evidence="3" key="1">
    <citation type="journal article" date="2019" name="Int. J. Syst. Evol. Microbiol.">
        <title>The Global Catalogue of Microorganisms (GCM) 10K type strain sequencing project: providing services to taxonomists for standard genome sequencing and annotation.</title>
        <authorList>
            <consortium name="The Broad Institute Genomics Platform"/>
            <consortium name="The Broad Institute Genome Sequencing Center for Infectious Disease"/>
            <person name="Wu L."/>
            <person name="Ma J."/>
        </authorList>
    </citation>
    <scope>NUCLEOTIDE SEQUENCE [LARGE SCALE GENOMIC DNA]</scope>
    <source>
        <strain evidence="3">CGMCC 1.8985</strain>
    </source>
</reference>
<evidence type="ECO:0000256" key="1">
    <source>
        <dbReference type="SAM" id="SignalP"/>
    </source>
</evidence>
<dbReference type="SUPFAM" id="SSF110087">
    <property type="entry name" value="DR1885-like metal-binding protein"/>
    <property type="match status" value="1"/>
</dbReference>
<proteinExistence type="predicted"/>
<organism evidence="2 3">
    <name type="scientific">Luteimonas terricola</name>
    <dbReference type="NCBI Taxonomy" id="645597"/>
    <lineage>
        <taxon>Bacteria</taxon>
        <taxon>Pseudomonadati</taxon>
        <taxon>Pseudomonadota</taxon>
        <taxon>Gammaproteobacteria</taxon>
        <taxon>Lysobacterales</taxon>
        <taxon>Lysobacteraceae</taxon>
        <taxon>Luteimonas</taxon>
    </lineage>
</organism>
<protein>
    <recommendedName>
        <fullName evidence="4">Copper chaperone PCu(A)C</fullName>
    </recommendedName>
</protein>
<name>A0ABQ2EFI8_9GAMM</name>
<dbReference type="Proteomes" id="UP000599009">
    <property type="component" value="Unassembled WGS sequence"/>
</dbReference>
<gene>
    <name evidence="2" type="ORF">GCM10011394_18790</name>
</gene>
<evidence type="ECO:0000313" key="2">
    <source>
        <dbReference type="EMBL" id="GGK09614.1"/>
    </source>
</evidence>
<evidence type="ECO:0008006" key="4">
    <source>
        <dbReference type="Google" id="ProtNLM"/>
    </source>
</evidence>
<accession>A0ABQ2EFI8</accession>
<keyword evidence="3" id="KW-1185">Reference proteome</keyword>
<sequence>MRRRVRVGVDGYHRCMGILLRILLPAALLCAATAGASASDATAAVDADVACVPRVVDGWLRSPPMPMPMMAGFARIENRCAADTIVIGARSDAFASVELHETQVVDGVSRMREVAELPVAAGGEVVLRPGGLHLMLMRPVSPLATGDVARVEFTLADGRSVGTDFEVRAADAR</sequence>
<dbReference type="EMBL" id="BMME01000001">
    <property type="protein sequence ID" value="GGK09614.1"/>
    <property type="molecule type" value="Genomic_DNA"/>
</dbReference>
<comment type="caution">
    <text evidence="2">The sequence shown here is derived from an EMBL/GenBank/DDBJ whole genome shotgun (WGS) entry which is preliminary data.</text>
</comment>
<evidence type="ECO:0000313" key="3">
    <source>
        <dbReference type="Proteomes" id="UP000599009"/>
    </source>
</evidence>
<dbReference type="PANTHER" id="PTHR36302:SF1">
    <property type="entry name" value="COPPER CHAPERONE PCU(A)C"/>
    <property type="match status" value="1"/>
</dbReference>
<dbReference type="InterPro" id="IPR007410">
    <property type="entry name" value="LpqE-like"/>
</dbReference>